<evidence type="ECO:0000256" key="1">
    <source>
        <dbReference type="ARBA" id="ARBA00004123"/>
    </source>
</evidence>
<dbReference type="GO" id="GO:0005634">
    <property type="term" value="C:nucleus"/>
    <property type="evidence" value="ECO:0007669"/>
    <property type="project" value="UniProtKB-SubCell"/>
</dbReference>
<feature type="region of interest" description="Disordered" evidence="7">
    <location>
        <begin position="585"/>
        <end position="609"/>
    </location>
</feature>
<evidence type="ECO:0000259" key="8">
    <source>
        <dbReference type="Pfam" id="PF03941"/>
    </source>
</evidence>
<feature type="region of interest" description="Disordered" evidence="7">
    <location>
        <begin position="503"/>
        <end position="530"/>
    </location>
</feature>
<dbReference type="Pfam" id="PF03941">
    <property type="entry name" value="INCENP_ARK-bind"/>
    <property type="match status" value="1"/>
</dbReference>
<evidence type="ECO:0000256" key="3">
    <source>
        <dbReference type="ARBA" id="ARBA00010042"/>
    </source>
</evidence>
<name>A0A142CD01_9LAMI</name>
<feature type="compositionally biased region" description="Acidic residues" evidence="7">
    <location>
        <begin position="1659"/>
        <end position="1671"/>
    </location>
</feature>
<organism evidence="9">
    <name type="scientific">Catalpa bungei</name>
    <dbReference type="NCBI Taxonomy" id="265496"/>
    <lineage>
        <taxon>Eukaryota</taxon>
        <taxon>Viridiplantae</taxon>
        <taxon>Streptophyta</taxon>
        <taxon>Embryophyta</taxon>
        <taxon>Tracheophyta</taxon>
        <taxon>Spermatophyta</taxon>
        <taxon>Magnoliopsida</taxon>
        <taxon>eudicotyledons</taxon>
        <taxon>Gunneridae</taxon>
        <taxon>Pentapetalae</taxon>
        <taxon>asterids</taxon>
        <taxon>lamiids</taxon>
        <taxon>Lamiales</taxon>
        <taxon>Bignoniaceae</taxon>
        <taxon>Catalpeae</taxon>
        <taxon>Catalpa</taxon>
    </lineage>
</organism>
<feature type="region of interest" description="Disordered" evidence="7">
    <location>
        <begin position="1268"/>
        <end position="1381"/>
    </location>
</feature>
<feature type="region of interest" description="Disordered" evidence="7">
    <location>
        <begin position="1502"/>
        <end position="1594"/>
    </location>
</feature>
<evidence type="ECO:0000256" key="2">
    <source>
        <dbReference type="ARBA" id="ARBA00004186"/>
    </source>
</evidence>
<comment type="similarity">
    <text evidence="3">Belongs to the INCENP family.</text>
</comment>
<dbReference type="PANTHER" id="PTHR13738">
    <property type="entry name" value="TROPONIN I"/>
    <property type="match status" value="1"/>
</dbReference>
<evidence type="ECO:0000256" key="5">
    <source>
        <dbReference type="ARBA" id="ARBA00023212"/>
    </source>
</evidence>
<evidence type="ECO:0000256" key="6">
    <source>
        <dbReference type="ARBA" id="ARBA00023242"/>
    </source>
</evidence>
<dbReference type="InterPro" id="IPR050875">
    <property type="entry name" value="Troponin_I"/>
</dbReference>
<accession>A0A142CD01</accession>
<comment type="subcellular location">
    <subcellularLocation>
        <location evidence="2">Cytoplasm</location>
        <location evidence="2">Cytoskeleton</location>
        <location evidence="2">Spindle</location>
    </subcellularLocation>
    <subcellularLocation>
        <location evidence="1">Nucleus</location>
    </subcellularLocation>
</comment>
<feature type="compositionally biased region" description="Basic and acidic residues" evidence="7">
    <location>
        <begin position="421"/>
        <end position="436"/>
    </location>
</feature>
<evidence type="ECO:0000256" key="4">
    <source>
        <dbReference type="ARBA" id="ARBA00022490"/>
    </source>
</evidence>
<feature type="compositionally biased region" description="Basic and acidic residues" evidence="7">
    <location>
        <begin position="1502"/>
        <end position="1577"/>
    </location>
</feature>
<proteinExistence type="evidence at transcript level"/>
<feature type="region of interest" description="Disordered" evidence="7">
    <location>
        <begin position="1632"/>
        <end position="1673"/>
    </location>
</feature>
<feature type="compositionally biased region" description="Polar residues" evidence="7">
    <location>
        <begin position="1579"/>
        <end position="1589"/>
    </location>
</feature>
<protein>
    <submittedName>
        <fullName evidence="9">TCM_029457</fullName>
    </submittedName>
</protein>
<keyword evidence="4" id="KW-0963">Cytoplasm</keyword>
<dbReference type="InterPro" id="IPR005635">
    <property type="entry name" value="Inner_centromere_prot_ARK-bd"/>
</dbReference>
<feature type="compositionally biased region" description="Basic and acidic residues" evidence="7">
    <location>
        <begin position="1359"/>
        <end position="1368"/>
    </location>
</feature>
<dbReference type="EMBL" id="KT893771">
    <property type="protein sequence ID" value="AMP82904.1"/>
    <property type="molecule type" value="mRNA"/>
</dbReference>
<evidence type="ECO:0000256" key="7">
    <source>
        <dbReference type="SAM" id="MobiDB-lite"/>
    </source>
</evidence>
<feature type="compositionally biased region" description="Polar residues" evidence="7">
    <location>
        <begin position="1337"/>
        <end position="1349"/>
    </location>
</feature>
<keyword evidence="6" id="KW-0539">Nucleus</keyword>
<keyword evidence="5" id="KW-0206">Cytoskeleton</keyword>
<feature type="region of interest" description="Disordered" evidence="7">
    <location>
        <begin position="421"/>
        <end position="441"/>
    </location>
</feature>
<reference evidence="9" key="1">
    <citation type="submission" date="2015-10" db="EMBL/GenBank/DDBJ databases">
        <title>Development and characterization of simple sequence repeats loci for Catalpa bungei (Catalpa scop) using next-generation sequencing.</title>
        <authorList>
            <person name="Wang P."/>
        </authorList>
    </citation>
    <scope>NUCLEOTIDE SEQUENCE</scope>
</reference>
<evidence type="ECO:0000313" key="9">
    <source>
        <dbReference type="EMBL" id="AMP82904.1"/>
    </source>
</evidence>
<dbReference type="PANTHER" id="PTHR13738:SF1">
    <property type="entry name" value="TROPONIN I"/>
    <property type="match status" value="1"/>
</dbReference>
<sequence length="1727" mass="192300">MSTVEKLLVQILERKNAIIEQVKQQTELYNQHLASKLLIDGITPPTWLWNPNTSLGSKELNKEELISKLLCPYPQLSIRRSVSRYPVYNNLVVTGDNEEISDGSFMENLAFSNGLNRPDDPAVPALSSEDHAGCALNSVPEPDTSVTSPEGQTDVRFSNVYGAPDQSLAGIQRSKSRQKALELHHSAKAIAKSGLSHESIVDPCPSQIKFSLSAINQGGQNELPKMAEPSVIDGQGYGDGDLGEADYPCEEKVMDAYTGRITRSRSYAEVPIFARDSLTIGCSSHGRKDNSPSHVAKVRRKGSITVSDSEQADNYVNKFPKSAGPSTVRCQTCGERKVDGADYVSKDHEINVYGGRIPRSKISAERQSCVCDSSKADSSSDNYQRIDIAVMYSVDDIPPECVDGELLRTDPSNVLNKGCEARESTSEDCKNHRERGSVPPWSCSQQNACVDEVSDLDIPSRSAKAEGGIVAPSSGRLAQHVSDSKEVLGLVRPSVGLFRRVTRSQTRSNNKETYEPVDYNENTSFEGKMSKSDCKEKSAVNEGLQNTSSGQFIQPSYVIHGMLDEQGNAGFTMTSEVVIHNHVDQSVSSSSSDAKQRRELESQAAPSPTDSFVFVEPKQLNFNEIEERNLQAFISRSGKRRLVNSLEKMRSSLSVPVVSLDEGISGGIDLLSLHKQSQGMLDISSKGEETRRDCFEYDVQDSPDAEHEKFGPVISKYTMLKTSYDVTEAGLNYKISEAHHDTNILPSEMVDIPDVQTHQSKLHVEHGLESLPEWHVEEGNRSVEGKDKGQLMSNAPENDNLRHSPCYNSTEEPSAESHGCLIEKVGMTNPICVSLDNTKQFPAQESQILSHVEGEAHSQHADSSLGDNELVTCGTARSPRGEKLLLERRFRHASMESWPQLKRRKIEHQQSHSFTTSPRFRVRMPHSILKYPANSYLKNMEINVDTVLVDSFDVNMTSNVEILQEMDSDLTEGIESTFLSQNGELMQAGNKDKNLTSVINNEQLEAAIVSSLTKKEARDSQGCFVERMRTSNHFDAREPDDGQCSQHSCSLENRADNLNSENLILSKALLEGTQSPKWGSGSHTTHSVLSASNEELEFIDVDQSMPVFEGFIVDAQADADKLDFTADRIDLNRLNLPTTTIERASILAEICKSASLETPLSHFSSAFEFQETQNLFQSVPNVHLERLELGSTLPADVDQQLQSGSSLAEDYKDAFERMPYSDSLAYSGPRYSSSSRNQHVSPVGKLWERLSSHAGSSEKLLSSNPELTCFPIEEDPSVSEESKTADENADDVQEEIDSSSANHCDERQPLKDLTNLGLNPPVSVSAHGESLRAESVDSVSTKLSVTGTQDKVRCSRKTQYRDKIETRGKQTSSIGASDDRKHRTLSIGTNGIRKAKESINNSISKPILPNKTSLLRQDQKHSLKESRRNNIVSNVSSFIPLVQQKQAATVCAGKRDVKVKALEAAEAAKRLEEKKENERKMRKEALKLERAKLEEKNLREMEIEKKKKEEERKKKAADIIAKKRLREEEERKEKENKRMRLEARQRQWEQDEKMRAEKAGKEKQRSKDEQMKSKKEFLNGSTKQQNRETVTGDDVALKDTEAKWTATEIVMNHEKFGISGQSCEAGKEMCTVDKSPKNEDLIVQNSQGKSYEISPYQCSDDEDEEDEEDDELPAKKYIPSWASKSSVALLLPSQQKMDPDTIFPPESFCSMDEVLLPRKLRQNQVAE</sequence>
<dbReference type="GO" id="GO:0005819">
    <property type="term" value="C:spindle"/>
    <property type="evidence" value="ECO:0007669"/>
    <property type="project" value="UniProtKB-SubCell"/>
</dbReference>
<feature type="domain" description="Inner centromere protein ARK-binding" evidence="8">
    <location>
        <begin position="1659"/>
        <end position="1714"/>
    </location>
</feature>
<feature type="compositionally biased region" description="Acidic residues" evidence="7">
    <location>
        <begin position="1287"/>
        <end position="1297"/>
    </location>
</feature>